<dbReference type="PROSITE" id="PS50975">
    <property type="entry name" value="ATP_GRASP"/>
    <property type="match status" value="1"/>
</dbReference>
<dbReference type="InterPro" id="IPR011095">
    <property type="entry name" value="Dala_Dala_lig_C"/>
</dbReference>
<dbReference type="PANTHER" id="PTHR23132:SF26">
    <property type="entry name" value="BLR7451 PROTEIN"/>
    <property type="match status" value="1"/>
</dbReference>
<evidence type="ECO:0000313" key="5">
    <source>
        <dbReference type="EMBL" id="WED65235.1"/>
    </source>
</evidence>
<dbReference type="RefSeq" id="WP_330928235.1">
    <property type="nucleotide sequence ID" value="NZ_CP119075.1"/>
</dbReference>
<dbReference type="Proteomes" id="UP001218638">
    <property type="component" value="Chromosome"/>
</dbReference>
<feature type="domain" description="ATP-grasp" evidence="4">
    <location>
        <begin position="122"/>
        <end position="333"/>
    </location>
</feature>
<keyword evidence="3" id="KW-0547">Nucleotide-binding</keyword>
<proteinExistence type="inferred from homology"/>
<dbReference type="GO" id="GO:0008716">
    <property type="term" value="F:D-alanine-D-alanine ligase activity"/>
    <property type="evidence" value="ECO:0007669"/>
    <property type="project" value="InterPro"/>
</dbReference>
<protein>
    <recommendedName>
        <fullName evidence="4">ATP-grasp domain-containing protein</fullName>
    </recommendedName>
</protein>
<dbReference type="InterPro" id="IPR013815">
    <property type="entry name" value="ATP_grasp_subdomain_1"/>
</dbReference>
<evidence type="ECO:0000256" key="3">
    <source>
        <dbReference type="PROSITE-ProRule" id="PRU00409"/>
    </source>
</evidence>
<dbReference type="SUPFAM" id="SSF56059">
    <property type="entry name" value="Glutathione synthetase ATP-binding domain-like"/>
    <property type="match status" value="1"/>
</dbReference>
<sequence length="342" mass="38478">MRKRLKPLKILALMHESLVPPESTAGLTEKQIQPFKMEYDVKTTLERMGHNVTGVGVYGDLTVLSDAIDAVQPDIVFNMLEEFDGQILQDQHLVSYLELRKVRYTGCNPRGLTLAHDKALCKRILAHHRIAVPGFAVFRPGRKVKRPTALPFPLLVKSLVDEGSVGISRASVVRDDAALAERVEMIHRQSGNPAIAEQYIAGRELYMSIIGNDRLQTFTPWEMHLPKLPEGAPNIATSKLKWDYAHQEEMGMETRPAELEPAEERKLAQVSKRIYRALYLSGYARLDFRMSAAGDFYLLEANPNPCLAYGEDFAEGVEQTGLGYEDLLDTILRNGLAYRPQM</sequence>
<name>A0AAE9ZU73_9BACT</name>
<accession>A0AAE9ZU73</accession>
<dbReference type="InterPro" id="IPR011761">
    <property type="entry name" value="ATP-grasp"/>
</dbReference>
<gene>
    <name evidence="5" type="ORF">PXH66_23090</name>
</gene>
<evidence type="ECO:0000256" key="2">
    <source>
        <dbReference type="ARBA" id="ARBA00022598"/>
    </source>
</evidence>
<dbReference type="Pfam" id="PF07478">
    <property type="entry name" value="Dala_Dala_lig_C"/>
    <property type="match status" value="1"/>
</dbReference>
<dbReference type="PANTHER" id="PTHR23132">
    <property type="entry name" value="D-ALANINE--D-ALANINE LIGASE"/>
    <property type="match status" value="1"/>
</dbReference>
<dbReference type="GO" id="GO:0046872">
    <property type="term" value="F:metal ion binding"/>
    <property type="evidence" value="ECO:0007669"/>
    <property type="project" value="InterPro"/>
</dbReference>
<reference evidence="5" key="1">
    <citation type="submission" date="2023-03" db="EMBL/GenBank/DDBJ databases">
        <title>Lomoglobus Profundus gen. nov., sp. nov., a novel member of the phylum Verrucomicrobia, isolated from deep-marine sediment of South China Sea.</title>
        <authorList>
            <person name="Ahmad T."/>
            <person name="Ishaq S.E."/>
            <person name="Wang F."/>
        </authorList>
    </citation>
    <scope>NUCLEOTIDE SEQUENCE</scope>
    <source>
        <strain evidence="5">LMO-M01</strain>
    </source>
</reference>
<dbReference type="KEGG" id="slom:PXH66_23090"/>
<dbReference type="Gene3D" id="3.30.470.20">
    <property type="entry name" value="ATP-grasp fold, B domain"/>
    <property type="match status" value="1"/>
</dbReference>
<dbReference type="AlphaFoldDB" id="A0AAE9ZU73"/>
<keyword evidence="3" id="KW-0067">ATP-binding</keyword>
<dbReference type="EMBL" id="CP119075">
    <property type="protein sequence ID" value="WED65235.1"/>
    <property type="molecule type" value="Genomic_DNA"/>
</dbReference>
<evidence type="ECO:0000259" key="4">
    <source>
        <dbReference type="PROSITE" id="PS50975"/>
    </source>
</evidence>
<keyword evidence="6" id="KW-1185">Reference proteome</keyword>
<evidence type="ECO:0000256" key="1">
    <source>
        <dbReference type="ARBA" id="ARBA00010871"/>
    </source>
</evidence>
<comment type="similarity">
    <text evidence="1">Belongs to the D-alanine--D-alanine ligase family.</text>
</comment>
<organism evidence="5 6">
    <name type="scientific">Synoicihabitans lomoniglobus</name>
    <dbReference type="NCBI Taxonomy" id="2909285"/>
    <lineage>
        <taxon>Bacteria</taxon>
        <taxon>Pseudomonadati</taxon>
        <taxon>Verrucomicrobiota</taxon>
        <taxon>Opitutia</taxon>
        <taxon>Opitutales</taxon>
        <taxon>Opitutaceae</taxon>
        <taxon>Synoicihabitans</taxon>
    </lineage>
</organism>
<dbReference type="GO" id="GO:0005524">
    <property type="term" value="F:ATP binding"/>
    <property type="evidence" value="ECO:0007669"/>
    <property type="project" value="UniProtKB-UniRule"/>
</dbReference>
<evidence type="ECO:0000313" key="6">
    <source>
        <dbReference type="Proteomes" id="UP001218638"/>
    </source>
</evidence>
<keyword evidence="2" id="KW-0436">Ligase</keyword>
<dbReference type="Gene3D" id="3.30.1490.20">
    <property type="entry name" value="ATP-grasp fold, A domain"/>
    <property type="match status" value="1"/>
</dbReference>